<evidence type="ECO:0000256" key="3">
    <source>
        <dbReference type="ARBA" id="ARBA00022553"/>
    </source>
</evidence>
<dbReference type="InterPro" id="IPR036097">
    <property type="entry name" value="HisK_dim/P_sf"/>
</dbReference>
<reference evidence="11" key="1">
    <citation type="submission" date="2020-07" db="EMBL/GenBank/DDBJ databases">
        <title>Huge and variable diversity of episymbiotic CPR bacteria and DPANN archaea in groundwater ecosystems.</title>
        <authorList>
            <person name="He C.Y."/>
            <person name="Keren R."/>
            <person name="Whittaker M."/>
            <person name="Farag I.F."/>
            <person name="Doudna J."/>
            <person name="Cate J.H.D."/>
            <person name="Banfield J.F."/>
        </authorList>
    </citation>
    <scope>NUCLEOTIDE SEQUENCE</scope>
    <source>
        <strain evidence="11">NC_groundwater_1664_Pr3_B-0.1um_52_9</strain>
    </source>
</reference>
<dbReference type="InterPro" id="IPR003661">
    <property type="entry name" value="HisK_dim/P_dom"/>
</dbReference>
<keyword evidence="3" id="KW-0597">Phosphoprotein</keyword>
<dbReference type="FunFam" id="1.10.287.130:FF:000001">
    <property type="entry name" value="Two-component sensor histidine kinase"/>
    <property type="match status" value="1"/>
</dbReference>
<dbReference type="CDD" id="cd00082">
    <property type="entry name" value="HisKA"/>
    <property type="match status" value="1"/>
</dbReference>
<sequence length="548" mass="61055">MPIISRIKAFYGRISFKFLAITSATTTIIFGLLLFWFSCQQEEHIMEQVRKQAMILCKQIVLTRQWVADHGAILVPKSGEVRSSPFFEKPDVEGGDGLTYTKVSPSILTRILSDRAAKSELYSFRLTNTDRMNPSNVPDVFESEALASFRSSSQDGIFRIEHQGPRTVLRYVAPLFINENCLQCHMAQNYKPGDIGGCLSVFIPMDEAYSAIRRNRMILLAGGMGFACSFVVLLFVSARSLVFKRIGDIRTSMSRLASDNTTRDNAIQGDELKEIAGFCYLLDEKLKDHHEELERKIAEATRDLSETNKNLGAANKELECLNRAKSEFFSDISHELRTPLTSIKGATDILARKSSGDPEYLDIIKRNTGHLIKIVSDFLDYSRIESGQLELDFIEASIRDVAEDAIISHKALAQKRSVNLALDAPEDHFLKFDPKSIYQVIGNLLSNAVKFSPDGGTVTVRIAFVDHSAEISVEDHGPGIDAKYHENIFKKFYQVMEQGSRMHVGSSGIGLAICKGLVEAHGGRIWVMSKSGEGSRFSFSIPDNAANN</sequence>
<keyword evidence="5" id="KW-0418">Kinase</keyword>
<keyword evidence="7 9" id="KW-0472">Membrane</keyword>
<evidence type="ECO:0000256" key="4">
    <source>
        <dbReference type="ARBA" id="ARBA00022679"/>
    </source>
</evidence>
<protein>
    <recommendedName>
        <fullName evidence="2">histidine kinase</fullName>
        <ecNumber evidence="2">2.7.13.3</ecNumber>
    </recommendedName>
</protein>
<name>A0A9D6V865_9BACT</name>
<keyword evidence="8" id="KW-0175">Coiled coil</keyword>
<dbReference type="InterPro" id="IPR036890">
    <property type="entry name" value="HATPase_C_sf"/>
</dbReference>
<dbReference type="GO" id="GO:0000155">
    <property type="term" value="F:phosphorelay sensor kinase activity"/>
    <property type="evidence" value="ECO:0007669"/>
    <property type="project" value="InterPro"/>
</dbReference>
<keyword evidence="4" id="KW-0808">Transferase</keyword>
<dbReference type="Gene3D" id="1.10.287.130">
    <property type="match status" value="1"/>
</dbReference>
<gene>
    <name evidence="11" type="ORF">HY912_22985</name>
</gene>
<dbReference type="FunFam" id="3.30.565.10:FF:000006">
    <property type="entry name" value="Sensor histidine kinase WalK"/>
    <property type="match status" value="1"/>
</dbReference>
<dbReference type="InterPro" id="IPR004358">
    <property type="entry name" value="Sig_transdc_His_kin-like_C"/>
</dbReference>
<dbReference type="SUPFAM" id="SSF47384">
    <property type="entry name" value="Homodimeric domain of signal transducing histidine kinase"/>
    <property type="match status" value="1"/>
</dbReference>
<feature type="domain" description="Histidine kinase" evidence="10">
    <location>
        <begin position="331"/>
        <end position="545"/>
    </location>
</feature>
<dbReference type="InterPro" id="IPR021796">
    <property type="entry name" value="Tll0287-like_dom"/>
</dbReference>
<feature type="coiled-coil region" evidence="8">
    <location>
        <begin position="283"/>
        <end position="324"/>
    </location>
</feature>
<keyword evidence="9" id="KW-0812">Transmembrane</keyword>
<dbReference type="Proteomes" id="UP000807825">
    <property type="component" value="Unassembled WGS sequence"/>
</dbReference>
<accession>A0A9D6V865</accession>
<evidence type="ECO:0000256" key="5">
    <source>
        <dbReference type="ARBA" id="ARBA00022777"/>
    </source>
</evidence>
<dbReference type="PANTHER" id="PTHR43711:SF1">
    <property type="entry name" value="HISTIDINE KINASE 1"/>
    <property type="match status" value="1"/>
</dbReference>
<dbReference type="AlphaFoldDB" id="A0A9D6V865"/>
<dbReference type="Pfam" id="PF11845">
    <property type="entry name" value="Tll0287-like"/>
    <property type="match status" value="1"/>
</dbReference>
<organism evidence="11 12">
    <name type="scientific">Desulfomonile tiedjei</name>
    <dbReference type="NCBI Taxonomy" id="2358"/>
    <lineage>
        <taxon>Bacteria</taxon>
        <taxon>Pseudomonadati</taxon>
        <taxon>Thermodesulfobacteriota</taxon>
        <taxon>Desulfomonilia</taxon>
        <taxon>Desulfomonilales</taxon>
        <taxon>Desulfomonilaceae</taxon>
        <taxon>Desulfomonile</taxon>
    </lineage>
</organism>
<feature type="transmembrane region" description="Helical" evidence="9">
    <location>
        <begin position="16"/>
        <end position="37"/>
    </location>
</feature>
<evidence type="ECO:0000259" key="10">
    <source>
        <dbReference type="PROSITE" id="PS50109"/>
    </source>
</evidence>
<feature type="transmembrane region" description="Helical" evidence="9">
    <location>
        <begin position="217"/>
        <end position="236"/>
    </location>
</feature>
<evidence type="ECO:0000256" key="8">
    <source>
        <dbReference type="SAM" id="Coils"/>
    </source>
</evidence>
<dbReference type="InterPro" id="IPR050736">
    <property type="entry name" value="Sensor_HK_Regulatory"/>
</dbReference>
<dbReference type="PRINTS" id="PR00344">
    <property type="entry name" value="BCTRLSENSOR"/>
</dbReference>
<comment type="catalytic activity">
    <reaction evidence="1">
        <text>ATP + protein L-histidine = ADP + protein N-phospho-L-histidine.</text>
        <dbReference type="EC" id="2.7.13.3"/>
    </reaction>
</comment>
<dbReference type="InterPro" id="IPR005467">
    <property type="entry name" value="His_kinase_dom"/>
</dbReference>
<keyword evidence="9" id="KW-1133">Transmembrane helix</keyword>
<evidence type="ECO:0000256" key="7">
    <source>
        <dbReference type="ARBA" id="ARBA00023136"/>
    </source>
</evidence>
<comment type="caution">
    <text evidence="11">The sequence shown here is derived from an EMBL/GenBank/DDBJ whole genome shotgun (WGS) entry which is preliminary data.</text>
</comment>
<dbReference type="EMBL" id="JACRDE010000599">
    <property type="protein sequence ID" value="MBI5252370.1"/>
    <property type="molecule type" value="Genomic_DNA"/>
</dbReference>
<dbReference type="SMART" id="SM00387">
    <property type="entry name" value="HATPase_c"/>
    <property type="match status" value="1"/>
</dbReference>
<dbReference type="InterPro" id="IPR003594">
    <property type="entry name" value="HATPase_dom"/>
</dbReference>
<evidence type="ECO:0000313" key="12">
    <source>
        <dbReference type="Proteomes" id="UP000807825"/>
    </source>
</evidence>
<dbReference type="PANTHER" id="PTHR43711">
    <property type="entry name" value="TWO-COMPONENT HISTIDINE KINASE"/>
    <property type="match status" value="1"/>
</dbReference>
<dbReference type="Pfam" id="PF02518">
    <property type="entry name" value="HATPase_c"/>
    <property type="match status" value="1"/>
</dbReference>
<dbReference type="Gene3D" id="3.30.565.10">
    <property type="entry name" value="Histidine kinase-like ATPase, C-terminal domain"/>
    <property type="match status" value="1"/>
</dbReference>
<dbReference type="SUPFAM" id="SSF55874">
    <property type="entry name" value="ATPase domain of HSP90 chaperone/DNA topoisomerase II/histidine kinase"/>
    <property type="match status" value="1"/>
</dbReference>
<dbReference type="SMART" id="SM00388">
    <property type="entry name" value="HisKA"/>
    <property type="match status" value="1"/>
</dbReference>
<proteinExistence type="predicted"/>
<evidence type="ECO:0000256" key="2">
    <source>
        <dbReference type="ARBA" id="ARBA00012438"/>
    </source>
</evidence>
<dbReference type="Pfam" id="PF00512">
    <property type="entry name" value="HisKA"/>
    <property type="match status" value="1"/>
</dbReference>
<evidence type="ECO:0000256" key="6">
    <source>
        <dbReference type="ARBA" id="ARBA00023012"/>
    </source>
</evidence>
<evidence type="ECO:0000313" key="11">
    <source>
        <dbReference type="EMBL" id="MBI5252370.1"/>
    </source>
</evidence>
<dbReference type="PROSITE" id="PS50109">
    <property type="entry name" value="HIS_KIN"/>
    <property type="match status" value="1"/>
</dbReference>
<evidence type="ECO:0000256" key="9">
    <source>
        <dbReference type="SAM" id="Phobius"/>
    </source>
</evidence>
<evidence type="ECO:0000256" key="1">
    <source>
        <dbReference type="ARBA" id="ARBA00000085"/>
    </source>
</evidence>
<keyword evidence="6" id="KW-0902">Two-component regulatory system</keyword>
<dbReference type="EC" id="2.7.13.3" evidence="2"/>